<dbReference type="AlphaFoldDB" id="A0A9P6RCS7"/>
<sequence length="205" mass="23986">METPLTIRDILPYSPASDYNPLVPAKPCNFNKDSTPLPLHKDFSPEEFRSFWKEEREAFQWIYSSEKVSRTFYKANTPLDTHLPVATTTPISNNVANRKGGRPPVFDWTIKHVCRHSGRQKTLAIARSSVHQACPAYIRIRRLRNGGDIHIEYHWEHSHATDMQFRSKFPQGPNELHWMKAMVQDGKRWRDLRKQLTPFESESEE</sequence>
<dbReference type="EMBL" id="JAAAIP010000509">
    <property type="protein sequence ID" value="KAG0315875.1"/>
    <property type="molecule type" value="Genomic_DNA"/>
</dbReference>
<name>A0A9P6RCS7_9FUNG</name>
<accession>A0A9P6RCS7</accession>
<comment type="caution">
    <text evidence="1">The sequence shown here is derived from an EMBL/GenBank/DDBJ whole genome shotgun (WGS) entry which is preliminary data.</text>
</comment>
<proteinExistence type="predicted"/>
<dbReference type="OrthoDB" id="2438244at2759"/>
<protein>
    <submittedName>
        <fullName evidence="1">Uncharacterized protein</fullName>
    </submittedName>
</protein>
<evidence type="ECO:0000313" key="1">
    <source>
        <dbReference type="EMBL" id="KAG0315875.1"/>
    </source>
</evidence>
<evidence type="ECO:0000313" key="2">
    <source>
        <dbReference type="Proteomes" id="UP000738325"/>
    </source>
</evidence>
<dbReference type="Proteomes" id="UP000738325">
    <property type="component" value="Unassembled WGS sequence"/>
</dbReference>
<keyword evidence="2" id="KW-1185">Reference proteome</keyword>
<reference evidence="1" key="1">
    <citation type="journal article" date="2020" name="Fungal Divers.">
        <title>Resolving the Mortierellaceae phylogeny through synthesis of multi-gene phylogenetics and phylogenomics.</title>
        <authorList>
            <person name="Vandepol N."/>
            <person name="Liber J."/>
            <person name="Desiro A."/>
            <person name="Na H."/>
            <person name="Kennedy M."/>
            <person name="Barry K."/>
            <person name="Grigoriev I.V."/>
            <person name="Miller A.N."/>
            <person name="O'Donnell K."/>
            <person name="Stajich J.E."/>
            <person name="Bonito G."/>
        </authorList>
    </citation>
    <scope>NUCLEOTIDE SEQUENCE</scope>
    <source>
        <strain evidence="1">REB-010B</strain>
    </source>
</reference>
<feature type="non-terminal residue" evidence="1">
    <location>
        <position position="205"/>
    </location>
</feature>
<gene>
    <name evidence="1" type="ORF">BGZ99_007204</name>
</gene>
<organism evidence="1 2">
    <name type="scientific">Dissophora globulifera</name>
    <dbReference type="NCBI Taxonomy" id="979702"/>
    <lineage>
        <taxon>Eukaryota</taxon>
        <taxon>Fungi</taxon>
        <taxon>Fungi incertae sedis</taxon>
        <taxon>Mucoromycota</taxon>
        <taxon>Mortierellomycotina</taxon>
        <taxon>Mortierellomycetes</taxon>
        <taxon>Mortierellales</taxon>
        <taxon>Mortierellaceae</taxon>
        <taxon>Dissophora</taxon>
    </lineage>
</organism>